<dbReference type="NCBIfam" id="TIGR01552">
    <property type="entry name" value="phd_fam"/>
    <property type="match status" value="1"/>
</dbReference>
<proteinExistence type="inferred from homology"/>
<dbReference type="InterPro" id="IPR006442">
    <property type="entry name" value="Antitoxin_Phd/YefM"/>
</dbReference>
<reference evidence="3" key="1">
    <citation type="journal article" date="2020" name="mSystems">
        <title>Genome- and Community-Level Interaction Insights into Carbon Utilization and Element Cycling Functions of Hydrothermarchaeota in Hydrothermal Sediment.</title>
        <authorList>
            <person name="Zhou Z."/>
            <person name="Liu Y."/>
            <person name="Xu W."/>
            <person name="Pan J."/>
            <person name="Luo Z.H."/>
            <person name="Li M."/>
        </authorList>
    </citation>
    <scope>NUCLEOTIDE SEQUENCE [LARGE SCALE GENOMIC DNA]</scope>
    <source>
        <strain evidence="3">SpSt-477</strain>
    </source>
</reference>
<comment type="similarity">
    <text evidence="1 2">Belongs to the phD/YefM antitoxin family.</text>
</comment>
<dbReference type="AlphaFoldDB" id="A0A7C4RRH7"/>
<organism evidence="3">
    <name type="scientific">Desulfatirhabdium butyrativorans</name>
    <dbReference type="NCBI Taxonomy" id="340467"/>
    <lineage>
        <taxon>Bacteria</taxon>
        <taxon>Pseudomonadati</taxon>
        <taxon>Thermodesulfobacteriota</taxon>
        <taxon>Desulfobacteria</taxon>
        <taxon>Desulfobacterales</taxon>
        <taxon>Desulfatirhabdiaceae</taxon>
        <taxon>Desulfatirhabdium</taxon>
    </lineage>
</organism>
<comment type="function">
    <text evidence="2">Antitoxin component of a type II toxin-antitoxin (TA) system.</text>
</comment>
<protein>
    <recommendedName>
        <fullName evidence="2">Antitoxin</fullName>
    </recommendedName>
</protein>
<dbReference type="Gene3D" id="3.40.1620.10">
    <property type="entry name" value="YefM-like domain"/>
    <property type="match status" value="1"/>
</dbReference>
<evidence type="ECO:0000313" key="3">
    <source>
        <dbReference type="EMBL" id="HGU32594.1"/>
    </source>
</evidence>
<name>A0A7C4RRH7_9BACT</name>
<dbReference type="EMBL" id="DSUH01000164">
    <property type="protein sequence ID" value="HGU32594.1"/>
    <property type="molecule type" value="Genomic_DNA"/>
</dbReference>
<dbReference type="Pfam" id="PF02604">
    <property type="entry name" value="PhdYeFM_antitox"/>
    <property type="match status" value="1"/>
</dbReference>
<sequence length="77" mass="8586">MEVSVKQARNSIATLLDLTQKGEEILILRRGKKVARLVSIVNSEKRLPDLSDFRASIVVGGDSLSQAVIDSRNMERY</sequence>
<dbReference type="SUPFAM" id="SSF143120">
    <property type="entry name" value="YefM-like"/>
    <property type="match status" value="1"/>
</dbReference>
<accession>A0A7C4RRH7</accession>
<comment type="caution">
    <text evidence="3">The sequence shown here is derived from an EMBL/GenBank/DDBJ whole genome shotgun (WGS) entry which is preliminary data.</text>
</comment>
<dbReference type="InterPro" id="IPR036165">
    <property type="entry name" value="YefM-like_sf"/>
</dbReference>
<evidence type="ECO:0000256" key="1">
    <source>
        <dbReference type="ARBA" id="ARBA00009981"/>
    </source>
</evidence>
<evidence type="ECO:0000256" key="2">
    <source>
        <dbReference type="RuleBase" id="RU362080"/>
    </source>
</evidence>
<gene>
    <name evidence="3" type="ORF">ENS29_07045</name>
</gene>